<protein>
    <recommendedName>
        <fullName evidence="1">DUF6876 domain-containing protein</fullName>
    </recommendedName>
</protein>
<name>A0A1T4SY67_9BACT</name>
<evidence type="ECO:0000313" key="3">
    <source>
        <dbReference type="Proteomes" id="UP000190367"/>
    </source>
</evidence>
<gene>
    <name evidence="2" type="ORF">SAMN04488128_103779</name>
</gene>
<keyword evidence="3" id="KW-1185">Reference proteome</keyword>
<organism evidence="2 3">
    <name type="scientific">Chitinophaga eiseniae</name>
    <dbReference type="NCBI Taxonomy" id="634771"/>
    <lineage>
        <taxon>Bacteria</taxon>
        <taxon>Pseudomonadati</taxon>
        <taxon>Bacteroidota</taxon>
        <taxon>Chitinophagia</taxon>
        <taxon>Chitinophagales</taxon>
        <taxon>Chitinophagaceae</taxon>
        <taxon>Chitinophaga</taxon>
    </lineage>
</organism>
<dbReference type="EMBL" id="FUWZ01000003">
    <property type="protein sequence ID" value="SKA33155.1"/>
    <property type="molecule type" value="Genomic_DNA"/>
</dbReference>
<sequence>MFTTRKCLNDQLKQFCGTENYTRHSFSRIHLTDGIVYAKDVHGLNWLVDKIAPQAINLKRHPFQCWKLSRVGKTGCFNLLCTDGNDNLLYKEIIGYSDCESDHVDIWVADNIMMLPSEY</sequence>
<evidence type="ECO:0000313" key="2">
    <source>
        <dbReference type="EMBL" id="SKA33155.1"/>
    </source>
</evidence>
<dbReference type="RefSeq" id="WP_078671105.1">
    <property type="nucleotide sequence ID" value="NZ_FUWZ01000003.1"/>
</dbReference>
<dbReference type="InterPro" id="IPR049241">
    <property type="entry name" value="DUF6876"/>
</dbReference>
<dbReference type="AlphaFoldDB" id="A0A1T4SY67"/>
<reference evidence="3" key="1">
    <citation type="submission" date="2017-02" db="EMBL/GenBank/DDBJ databases">
        <authorList>
            <person name="Varghese N."/>
            <person name="Submissions S."/>
        </authorList>
    </citation>
    <scope>NUCLEOTIDE SEQUENCE [LARGE SCALE GENOMIC DNA]</scope>
    <source>
        <strain evidence="3">DSM 22224</strain>
    </source>
</reference>
<evidence type="ECO:0000259" key="1">
    <source>
        <dbReference type="Pfam" id="PF21781"/>
    </source>
</evidence>
<accession>A0A1T4SY67</accession>
<dbReference type="Pfam" id="PF21781">
    <property type="entry name" value="DUF6876"/>
    <property type="match status" value="1"/>
</dbReference>
<dbReference type="STRING" id="634771.SAMN04488128_103779"/>
<feature type="domain" description="DUF6876" evidence="1">
    <location>
        <begin position="8"/>
        <end position="119"/>
    </location>
</feature>
<proteinExistence type="predicted"/>
<dbReference type="Proteomes" id="UP000190367">
    <property type="component" value="Unassembled WGS sequence"/>
</dbReference>